<keyword evidence="1" id="KW-1133">Transmembrane helix</keyword>
<sequence length="113" mass="12604">MTPLANLTSKCCSSIITIFRLPGFPAFPLVLPVVLRLFMPLLLAVQREEAAARVITTATNGRHPPAAKVESSHLTGLTWAGSHFPDQRTRKSHYSLCLLHDTQTNRKRIRTNE</sequence>
<gene>
    <name evidence="3" type="primary">LOC121502376</name>
</gene>
<protein>
    <submittedName>
        <fullName evidence="3">Uncharacterized protein isoform X1</fullName>
    </submittedName>
</protein>
<accession>A0ABM3C668</accession>
<keyword evidence="1" id="KW-0812">Transmembrane</keyword>
<feature type="transmembrane region" description="Helical" evidence="1">
    <location>
        <begin position="26"/>
        <end position="45"/>
    </location>
</feature>
<keyword evidence="2" id="KW-1185">Reference proteome</keyword>
<evidence type="ECO:0000313" key="2">
    <source>
        <dbReference type="Proteomes" id="UP001652661"/>
    </source>
</evidence>
<organism evidence="2 3">
    <name type="scientific">Drosophila kikkawai</name>
    <name type="common">Fruit fly</name>
    <dbReference type="NCBI Taxonomy" id="30033"/>
    <lineage>
        <taxon>Eukaryota</taxon>
        <taxon>Metazoa</taxon>
        <taxon>Ecdysozoa</taxon>
        <taxon>Arthropoda</taxon>
        <taxon>Hexapoda</taxon>
        <taxon>Insecta</taxon>
        <taxon>Pterygota</taxon>
        <taxon>Neoptera</taxon>
        <taxon>Endopterygota</taxon>
        <taxon>Diptera</taxon>
        <taxon>Brachycera</taxon>
        <taxon>Muscomorpha</taxon>
        <taxon>Ephydroidea</taxon>
        <taxon>Drosophilidae</taxon>
        <taxon>Drosophila</taxon>
        <taxon>Sophophora</taxon>
    </lineage>
</organism>
<dbReference type="Proteomes" id="UP001652661">
    <property type="component" value="Chromosome 2L"/>
</dbReference>
<keyword evidence="1" id="KW-0472">Membrane</keyword>
<evidence type="ECO:0000256" key="1">
    <source>
        <dbReference type="SAM" id="Phobius"/>
    </source>
</evidence>
<reference evidence="2" key="1">
    <citation type="submission" date="2025-05" db="UniProtKB">
        <authorList>
            <consortium name="RefSeq"/>
        </authorList>
    </citation>
    <scope>NUCLEOTIDE SEQUENCE [LARGE SCALE GENOMIC DNA]</scope>
    <source>
        <strain evidence="2">14028-0561.14</strain>
    </source>
</reference>
<dbReference type="RefSeq" id="XP_041631711.1">
    <property type="nucleotide sequence ID" value="XM_041775777.2"/>
</dbReference>
<evidence type="ECO:0000313" key="3">
    <source>
        <dbReference type="RefSeq" id="XP_041631711.1"/>
    </source>
</evidence>
<proteinExistence type="predicted"/>
<reference evidence="3" key="2">
    <citation type="submission" date="2025-08" db="UniProtKB">
        <authorList>
            <consortium name="RefSeq"/>
        </authorList>
    </citation>
    <scope>IDENTIFICATION</scope>
    <source>
        <strain evidence="3">14028-0561.14</strain>
        <tissue evidence="3">Whole fly</tissue>
    </source>
</reference>
<dbReference type="GeneID" id="121502376"/>
<name>A0ABM3C668_DROKI</name>